<dbReference type="RefSeq" id="WP_181493382.1">
    <property type="nucleotide sequence ID" value="NZ_JACDUN010000001.1"/>
</dbReference>
<dbReference type="InterPro" id="IPR011547">
    <property type="entry name" value="SLC26A/SulP_dom"/>
</dbReference>
<name>A0A7J9P5D8_METMI</name>
<keyword evidence="2 5" id="KW-0812">Transmembrane</keyword>
<dbReference type="SUPFAM" id="SSF52091">
    <property type="entry name" value="SpoIIaa-like"/>
    <property type="match status" value="1"/>
</dbReference>
<comment type="caution">
    <text evidence="7">The sequence shown here is derived from an EMBL/GenBank/DDBJ whole genome shotgun (WGS) entry which is preliminary data.</text>
</comment>
<evidence type="ECO:0000313" key="7">
    <source>
        <dbReference type="EMBL" id="MBA2858431.1"/>
    </source>
</evidence>
<feature type="transmembrane region" description="Helical" evidence="5">
    <location>
        <begin position="108"/>
        <end position="129"/>
    </location>
</feature>
<evidence type="ECO:0000256" key="4">
    <source>
        <dbReference type="ARBA" id="ARBA00023136"/>
    </source>
</evidence>
<evidence type="ECO:0000256" key="2">
    <source>
        <dbReference type="ARBA" id="ARBA00022692"/>
    </source>
</evidence>
<dbReference type="PANTHER" id="PTHR43310:SF1">
    <property type="entry name" value="SULFATE TRANSPORTER YBAR-RELATED"/>
    <property type="match status" value="1"/>
</dbReference>
<dbReference type="PROSITE" id="PS50801">
    <property type="entry name" value="STAS"/>
    <property type="match status" value="1"/>
</dbReference>
<evidence type="ECO:0000256" key="1">
    <source>
        <dbReference type="ARBA" id="ARBA00004141"/>
    </source>
</evidence>
<dbReference type="GO" id="GO:0016020">
    <property type="term" value="C:membrane"/>
    <property type="evidence" value="ECO:0007669"/>
    <property type="project" value="UniProtKB-SubCell"/>
</dbReference>
<feature type="transmembrane region" description="Helical" evidence="5">
    <location>
        <begin position="169"/>
        <end position="191"/>
    </location>
</feature>
<dbReference type="InterPro" id="IPR002645">
    <property type="entry name" value="STAS_dom"/>
</dbReference>
<dbReference type="InterPro" id="IPR052706">
    <property type="entry name" value="Membrane-Transporter-like"/>
</dbReference>
<feature type="transmembrane region" description="Helical" evidence="5">
    <location>
        <begin position="83"/>
        <end position="102"/>
    </location>
</feature>
<evidence type="ECO:0000256" key="5">
    <source>
        <dbReference type="SAM" id="Phobius"/>
    </source>
</evidence>
<feature type="transmembrane region" description="Helical" evidence="5">
    <location>
        <begin position="262"/>
        <end position="284"/>
    </location>
</feature>
<feature type="transmembrane region" description="Helical" evidence="5">
    <location>
        <begin position="333"/>
        <end position="352"/>
    </location>
</feature>
<evidence type="ECO:0000313" key="8">
    <source>
        <dbReference type="Proteomes" id="UP000558015"/>
    </source>
</evidence>
<dbReference type="Proteomes" id="UP000558015">
    <property type="component" value="Unassembled WGS sequence"/>
</dbReference>
<protein>
    <submittedName>
        <fullName evidence="7">SulP family sulfate permease</fullName>
    </submittedName>
</protein>
<keyword evidence="3 5" id="KW-1133">Transmembrane helix</keyword>
<feature type="transmembrane region" description="Helical" evidence="5">
    <location>
        <begin position="198"/>
        <end position="216"/>
    </location>
</feature>
<dbReference type="Pfam" id="PF00916">
    <property type="entry name" value="Sulfate_transp"/>
    <property type="match status" value="1"/>
</dbReference>
<evidence type="ECO:0000259" key="6">
    <source>
        <dbReference type="PROSITE" id="PS50801"/>
    </source>
</evidence>
<feature type="transmembrane region" description="Helical" evidence="5">
    <location>
        <begin position="358"/>
        <end position="380"/>
    </location>
</feature>
<gene>
    <name evidence="7" type="ORF">HNP93_001132</name>
</gene>
<dbReference type="Gene3D" id="3.30.750.24">
    <property type="entry name" value="STAS domain"/>
    <property type="match status" value="1"/>
</dbReference>
<dbReference type="EMBL" id="JACDUN010000001">
    <property type="protein sequence ID" value="MBA2858431.1"/>
    <property type="molecule type" value="Genomic_DNA"/>
</dbReference>
<dbReference type="PANTHER" id="PTHR43310">
    <property type="entry name" value="SULFATE TRANSPORTER YBAR-RELATED"/>
    <property type="match status" value="1"/>
</dbReference>
<reference evidence="7 8" key="1">
    <citation type="submission" date="2020-07" db="EMBL/GenBank/DDBJ databases">
        <title>Genomic Encyclopedia of Type Strains, Phase IV (KMG-V): Genome sequencing to study the core and pangenomes of soil and plant-associated prokaryotes.</title>
        <authorList>
            <person name="Whitman W."/>
        </authorList>
    </citation>
    <scope>NUCLEOTIDE SEQUENCE [LARGE SCALE GENOMIC DNA]</scope>
    <source>
        <strain evidence="7 8">C12</strain>
    </source>
</reference>
<keyword evidence="4 5" id="KW-0472">Membrane</keyword>
<dbReference type="AlphaFoldDB" id="A0A7J9P5D8"/>
<accession>A0A7J9P5D8</accession>
<feature type="transmembrane region" description="Helical" evidence="5">
    <location>
        <begin position="141"/>
        <end position="163"/>
    </location>
</feature>
<dbReference type="CDD" id="cd07042">
    <property type="entry name" value="STAS_SulP_like_sulfate_transporter"/>
    <property type="match status" value="1"/>
</dbReference>
<feature type="transmembrane region" description="Helical" evidence="5">
    <location>
        <begin position="59"/>
        <end position="76"/>
    </location>
</feature>
<evidence type="ECO:0000256" key="3">
    <source>
        <dbReference type="ARBA" id="ARBA00022989"/>
    </source>
</evidence>
<comment type="subcellular location">
    <subcellularLocation>
        <location evidence="1">Membrane</location>
        <topology evidence="1">Multi-pass membrane protein</topology>
    </subcellularLocation>
</comment>
<feature type="transmembrane region" description="Helical" evidence="5">
    <location>
        <begin position="392"/>
        <end position="423"/>
    </location>
</feature>
<sequence>MNEKINTNETKDLKNKIVELVIPKNGSVKNDVLSGLTVALALVPEAIAFSFILGIDPTIGLYAAFIMGIVTALLGGRPGMISGATGSVAVIFAPLVISKVQTSGMESALGYLFIAVLLMGILQVFFGISKVGKFVRLIPHPVMLGFVNGLAIIIFLSQIGQFYGADGNLLPWPILSIMLVLIVITMIIAIYLPKITRAVPATLVAIITVTIISYFLNNAGYTVLTVLDFIKSIEPLKTTLAVSMPSFALPNVPLNWDTIKTVLPYSFLAACVGLIESLMTLRLIDELTETRGRSNKECIGQGIANILNGFFGGMGGCAMIGQSMINIRGGGRGRLSGASAAVLLLVFIVWGAPIIEMIPLAALVGVMFIVVIGTFEWSSFRILKKIPISDAVIIAVVSIMTVVLDLATAVFLGIILAALVFAWDRGKDVWASTKSMKNKKVYMLHGPLFFASTSKFKDLFDYENDPIDVVIDFNKSRVYDHSAIEAINTVAEKYTQHGKQLHLLNLSKDCDKLIKKADNIVEVSILDNLIWHVADDKLE</sequence>
<feature type="transmembrane region" description="Helical" evidence="5">
    <location>
        <begin position="32"/>
        <end position="53"/>
    </location>
</feature>
<proteinExistence type="predicted"/>
<feature type="domain" description="STAS" evidence="6">
    <location>
        <begin position="429"/>
        <end position="517"/>
    </location>
</feature>
<dbReference type="Pfam" id="PF01740">
    <property type="entry name" value="STAS"/>
    <property type="match status" value="1"/>
</dbReference>
<dbReference type="InterPro" id="IPR036513">
    <property type="entry name" value="STAS_dom_sf"/>
</dbReference>
<organism evidence="7 8">
    <name type="scientific">Methanococcus maripaludis</name>
    <name type="common">Methanococcus deltae</name>
    <dbReference type="NCBI Taxonomy" id="39152"/>
    <lineage>
        <taxon>Archaea</taxon>
        <taxon>Methanobacteriati</taxon>
        <taxon>Methanobacteriota</taxon>
        <taxon>Methanomada group</taxon>
        <taxon>Methanococci</taxon>
        <taxon>Methanococcales</taxon>
        <taxon>Methanococcaceae</taxon>
        <taxon>Methanococcus</taxon>
    </lineage>
</organism>